<keyword evidence="1" id="KW-0328">Glycosyltransferase</keyword>
<evidence type="ECO:0000313" key="4">
    <source>
        <dbReference type="EMBL" id="SPE22961.1"/>
    </source>
</evidence>
<dbReference type="PANTHER" id="PTHR13778">
    <property type="entry name" value="GLYCOSYLTRANSFERASE 8 DOMAIN-CONTAINING PROTEIN"/>
    <property type="match status" value="1"/>
</dbReference>
<keyword evidence="3" id="KW-0479">Metal-binding</keyword>
<reference evidence="4 5" key="1">
    <citation type="submission" date="2018-02" db="EMBL/GenBank/DDBJ databases">
        <authorList>
            <person name="Rodrigo-Torres L."/>
            <person name="Arahal R. D."/>
            <person name="Lucena T."/>
        </authorList>
    </citation>
    <scope>NUCLEOTIDE SEQUENCE [LARGE SCALE GENOMIC DNA]</scope>
    <source>
        <strain evidence="4 5">CECT 9267</strain>
    </source>
</reference>
<dbReference type="GO" id="GO:0046872">
    <property type="term" value="F:metal ion binding"/>
    <property type="evidence" value="ECO:0007669"/>
    <property type="project" value="UniProtKB-KW"/>
</dbReference>
<dbReference type="RefSeq" id="WP_105300161.1">
    <property type="nucleotide sequence ID" value="NZ_CP099485.1"/>
</dbReference>
<dbReference type="AlphaFoldDB" id="A0AAE8SBW2"/>
<evidence type="ECO:0000256" key="2">
    <source>
        <dbReference type="ARBA" id="ARBA00022679"/>
    </source>
</evidence>
<proteinExistence type="predicted"/>
<evidence type="ECO:0000313" key="5">
    <source>
        <dbReference type="Proteomes" id="UP000239650"/>
    </source>
</evidence>
<dbReference type="SUPFAM" id="SSF53448">
    <property type="entry name" value="Nucleotide-diphospho-sugar transferases"/>
    <property type="match status" value="2"/>
</dbReference>
<dbReference type="PANTHER" id="PTHR13778:SF47">
    <property type="entry name" value="LIPOPOLYSACCHARIDE 1,3-GALACTOSYLTRANSFERASE"/>
    <property type="match status" value="1"/>
</dbReference>
<accession>A0AAE8SBW2</accession>
<evidence type="ECO:0000256" key="3">
    <source>
        <dbReference type="ARBA" id="ARBA00022723"/>
    </source>
</evidence>
<dbReference type="EMBL" id="OKRC01000010">
    <property type="protein sequence ID" value="SPE22961.1"/>
    <property type="molecule type" value="Genomic_DNA"/>
</dbReference>
<dbReference type="CDD" id="cd04194">
    <property type="entry name" value="GT8_A4GalT_like"/>
    <property type="match status" value="2"/>
</dbReference>
<dbReference type="Pfam" id="PF01501">
    <property type="entry name" value="Glyco_transf_8"/>
    <property type="match status" value="2"/>
</dbReference>
<organism evidence="4 5">
    <name type="scientific">Latilactobacillus sakei</name>
    <name type="common">Lactobacillus sakei</name>
    <dbReference type="NCBI Taxonomy" id="1599"/>
    <lineage>
        <taxon>Bacteria</taxon>
        <taxon>Bacillati</taxon>
        <taxon>Bacillota</taxon>
        <taxon>Bacilli</taxon>
        <taxon>Lactobacillales</taxon>
        <taxon>Lactobacillaceae</taxon>
        <taxon>Latilactobacillus</taxon>
    </lineage>
</organism>
<protein>
    <submittedName>
        <fullName evidence="4">General stress protein A</fullName>
    </submittedName>
</protein>
<comment type="caution">
    <text evidence="4">The sequence shown here is derived from an EMBL/GenBank/DDBJ whole genome shotgun (WGS) entry which is preliminary data.</text>
</comment>
<dbReference type="Proteomes" id="UP000239650">
    <property type="component" value="Unassembled WGS sequence"/>
</dbReference>
<evidence type="ECO:0000256" key="1">
    <source>
        <dbReference type="ARBA" id="ARBA00022676"/>
    </source>
</evidence>
<name>A0AAE8SBW2_LATSK</name>
<gene>
    <name evidence="4" type="primary">gspA_2</name>
    <name evidence="4" type="ORF">LAS9267_01861</name>
</gene>
<keyword evidence="2" id="KW-0808">Transferase</keyword>
<dbReference type="Gene3D" id="3.90.550.10">
    <property type="entry name" value="Spore Coat Polysaccharide Biosynthesis Protein SpsA, Chain A"/>
    <property type="match status" value="2"/>
</dbReference>
<dbReference type="InterPro" id="IPR050748">
    <property type="entry name" value="Glycosyltrans_8_dom-fam"/>
</dbReference>
<dbReference type="InterPro" id="IPR029044">
    <property type="entry name" value="Nucleotide-diphossugar_trans"/>
</dbReference>
<dbReference type="GO" id="GO:0016757">
    <property type="term" value="F:glycosyltransferase activity"/>
    <property type="evidence" value="ECO:0007669"/>
    <property type="project" value="UniProtKB-KW"/>
</dbReference>
<sequence length="566" mass="65219">MIIKTINVMFAADNNYADQLLIAIKSILAHIPAETTVHFLILDNELTPQTKCLVRQITKQSHQVDFIKINQQLLKNCPESNHINKTAYYRILAPQILLRKGISRVLYLDVDILVQTDITPLYESHLGTNIVGAIIDPGQALALPRLGVSPEKSGNIYFNSGVMLIDTFRWEENQISELTLRFINQHPERIIFHDQDALNAILAGKVQLLHPAWNVQNSLIFRKHQPINATYKKLFDEAIAQPKIVHFTTHNKPWNTLKEHPFLAQYQAYSQQLGALKKDSINIVSAVNAAFIEPLAILYASILNHNDTQRRYSFYVLEDHLTEADKIPLKQVVAAFNADLTFLKVDEALLANIVESDRILKSAYYRILIPQVLNGIDRVLYLDCDALCNVNLECLWNIDLGEFPLAAVEDAGFHQRLEKMAIKCHSTRYFNSGMMLMDLKKWRQQAITEKTLDFINHHPEKLRFHDQDALNAVLHDQWLHLHPKWNAQTNIIMDKITPPQRLQQQFIEAKKAPAIVHFCGHEKPWHAVSTHPFTPQYRYYRHRFLKPKRQASTIPFSKNTQISLEN</sequence>
<dbReference type="InterPro" id="IPR002495">
    <property type="entry name" value="Glyco_trans_8"/>
</dbReference>